<dbReference type="Proteomes" id="UP001206983">
    <property type="component" value="Unassembled WGS sequence"/>
</dbReference>
<keyword evidence="3" id="KW-1185">Reference proteome</keyword>
<feature type="transmembrane region" description="Helical" evidence="1">
    <location>
        <begin position="222"/>
        <end position="239"/>
    </location>
</feature>
<comment type="caution">
    <text evidence="2">The sequence shown here is derived from an EMBL/GenBank/DDBJ whole genome shotgun (WGS) entry which is preliminary data.</text>
</comment>
<sequence>MRPCIFLLALCLLIVPASAEISVDGVYGDTIVYLHNDITSFTETADSGNVYNFISVTSGLDANHSYSINSNTYEIDVVVGRLNWYSSTLSVDYYSLVTGNSTSYTNTIYHMGLISCEVSAGVIDNSVEGSLKVKTGMSAKKISDETVYAPSSVSLSSTTPIDLRISQLDGDIIGIGLTDTILNIIDAIPFVGPYIGEALRLSAWVLGAFFSGAWFFVNNIMLFFFLFETGVFLHGIVIIRGKGPKHRRITKSIGAIVNDNRIALEVCFTIIMRGLELVYRVIQAIGNWIPFT</sequence>
<name>A0AAE3HAN8_9EURY</name>
<keyword evidence="1" id="KW-0472">Membrane</keyword>
<evidence type="ECO:0000313" key="2">
    <source>
        <dbReference type="EMBL" id="MCQ6962800.1"/>
    </source>
</evidence>
<evidence type="ECO:0000256" key="1">
    <source>
        <dbReference type="SAM" id="Phobius"/>
    </source>
</evidence>
<keyword evidence="1" id="KW-0812">Transmembrane</keyword>
<accession>A0AAE3HAN8</accession>
<evidence type="ECO:0000313" key="3">
    <source>
        <dbReference type="Proteomes" id="UP001206983"/>
    </source>
</evidence>
<protein>
    <submittedName>
        <fullName evidence="2">Uncharacterized protein</fullName>
    </submittedName>
</protein>
<organism evidence="2 3">
    <name type="scientific">Methanolobus chelungpuianus</name>
    <dbReference type="NCBI Taxonomy" id="502115"/>
    <lineage>
        <taxon>Archaea</taxon>
        <taxon>Methanobacteriati</taxon>
        <taxon>Methanobacteriota</taxon>
        <taxon>Stenosarchaea group</taxon>
        <taxon>Methanomicrobia</taxon>
        <taxon>Methanosarcinales</taxon>
        <taxon>Methanosarcinaceae</taxon>
        <taxon>Methanolobus</taxon>
    </lineage>
</organism>
<keyword evidence="1" id="KW-1133">Transmembrane helix</keyword>
<reference evidence="2 3" key="1">
    <citation type="journal article" date="2011" name="Appl. Environ. Microbiol.">
        <title>Methanogenic archaea isolated from Taiwan's Chelungpu fault.</title>
        <authorList>
            <person name="Wu S.Y."/>
            <person name="Lai M.C."/>
        </authorList>
    </citation>
    <scope>NUCLEOTIDE SEQUENCE [LARGE SCALE GENOMIC DNA]</scope>
    <source>
        <strain evidence="2 3">St545Mb</strain>
    </source>
</reference>
<dbReference type="RefSeq" id="WP_256622644.1">
    <property type="nucleotide sequence ID" value="NZ_JTEO01000004.1"/>
</dbReference>
<dbReference type="AlphaFoldDB" id="A0AAE3HAN8"/>
<proteinExistence type="predicted"/>
<dbReference type="EMBL" id="JTEO01000004">
    <property type="protein sequence ID" value="MCQ6962800.1"/>
    <property type="molecule type" value="Genomic_DNA"/>
</dbReference>
<gene>
    <name evidence="2" type="ORF">PV02_06790</name>
</gene>